<dbReference type="InterPro" id="IPR003591">
    <property type="entry name" value="Leu-rich_rpt_typical-subtyp"/>
</dbReference>
<dbReference type="InterPro" id="IPR050647">
    <property type="entry name" value="Plant_LRR-RLKs"/>
</dbReference>
<keyword evidence="9" id="KW-0675">Receptor</keyword>
<name>A0A978V5L1_ZIZJJ</name>
<dbReference type="PRINTS" id="PR00019">
    <property type="entry name" value="LEURICHRPT"/>
</dbReference>
<evidence type="ECO:0000256" key="2">
    <source>
        <dbReference type="ARBA" id="ARBA00022475"/>
    </source>
</evidence>
<keyword evidence="7" id="KW-1133">Transmembrane helix</keyword>
<accession>A0A978V5L1</accession>
<evidence type="ECO:0000256" key="10">
    <source>
        <dbReference type="ARBA" id="ARBA00023180"/>
    </source>
</evidence>
<sequence>MLQAIYFGPNRFHGNIPQGIGKLTNMEILYLVYNNLSGTIPSSVFNISSLRYVALTSNGIFGSIPTDMCHRLPNLEAFYLPDNPIRGHIRASLCLCRNLKQLGLGEISSELGKLSNLRMLNLQYNKLSGRLPPTICNLNSSIETIFVSKNLLRGHISDLCLCKKLREVVLDHNGFAGSIPRCLSNLSHLELLDLKNNNLSGEISSELGQLSNLTVLDLQSNNLSGSLPPTIFNHSLTVNVPKITGFQLPMLREVYSSLNRLSGRIPDSISNASMLKSLELATNFFSGPCRRLQALGIGYNPLNGALPESIGNLSTSLEVFSSAGVKFKVAFSIKLVT</sequence>
<keyword evidence="8" id="KW-0472">Membrane</keyword>
<evidence type="ECO:0000256" key="7">
    <source>
        <dbReference type="ARBA" id="ARBA00022989"/>
    </source>
</evidence>
<evidence type="ECO:0000256" key="4">
    <source>
        <dbReference type="ARBA" id="ARBA00022692"/>
    </source>
</evidence>
<evidence type="ECO:0000256" key="1">
    <source>
        <dbReference type="ARBA" id="ARBA00004251"/>
    </source>
</evidence>
<keyword evidence="4" id="KW-0812">Transmembrane</keyword>
<organism evidence="11 12">
    <name type="scientific">Ziziphus jujuba var. spinosa</name>
    <dbReference type="NCBI Taxonomy" id="714518"/>
    <lineage>
        <taxon>Eukaryota</taxon>
        <taxon>Viridiplantae</taxon>
        <taxon>Streptophyta</taxon>
        <taxon>Embryophyta</taxon>
        <taxon>Tracheophyta</taxon>
        <taxon>Spermatophyta</taxon>
        <taxon>Magnoliopsida</taxon>
        <taxon>eudicotyledons</taxon>
        <taxon>Gunneridae</taxon>
        <taxon>Pentapetalae</taxon>
        <taxon>rosids</taxon>
        <taxon>fabids</taxon>
        <taxon>Rosales</taxon>
        <taxon>Rhamnaceae</taxon>
        <taxon>Paliureae</taxon>
        <taxon>Ziziphus</taxon>
    </lineage>
</organism>
<dbReference type="GO" id="GO:0033612">
    <property type="term" value="F:receptor serine/threonine kinase binding"/>
    <property type="evidence" value="ECO:0007669"/>
    <property type="project" value="TreeGrafter"/>
</dbReference>
<dbReference type="Pfam" id="PF13855">
    <property type="entry name" value="LRR_8"/>
    <property type="match status" value="1"/>
</dbReference>
<dbReference type="InterPro" id="IPR001611">
    <property type="entry name" value="Leu-rich_rpt"/>
</dbReference>
<dbReference type="GO" id="GO:0005886">
    <property type="term" value="C:plasma membrane"/>
    <property type="evidence" value="ECO:0007669"/>
    <property type="project" value="UniProtKB-SubCell"/>
</dbReference>
<keyword evidence="6" id="KW-0677">Repeat</keyword>
<dbReference type="InterPro" id="IPR032675">
    <property type="entry name" value="LRR_dom_sf"/>
</dbReference>
<evidence type="ECO:0000256" key="5">
    <source>
        <dbReference type="ARBA" id="ARBA00022729"/>
    </source>
</evidence>
<evidence type="ECO:0000256" key="3">
    <source>
        <dbReference type="ARBA" id="ARBA00022614"/>
    </source>
</evidence>
<dbReference type="AlphaFoldDB" id="A0A978V5L1"/>
<dbReference type="FunFam" id="3.80.10.10:FF:000041">
    <property type="entry name" value="LRR receptor-like serine/threonine-protein kinase ERECTA"/>
    <property type="match status" value="1"/>
</dbReference>
<evidence type="ECO:0000256" key="6">
    <source>
        <dbReference type="ARBA" id="ARBA00022737"/>
    </source>
</evidence>
<comment type="subcellular location">
    <subcellularLocation>
        <location evidence="1">Cell membrane</location>
        <topology evidence="1">Single-pass type I membrane protein</topology>
    </subcellularLocation>
</comment>
<dbReference type="Gene3D" id="3.80.10.10">
    <property type="entry name" value="Ribonuclease Inhibitor"/>
    <property type="match status" value="3"/>
</dbReference>
<keyword evidence="10" id="KW-0325">Glycoprotein</keyword>
<dbReference type="Pfam" id="PF00560">
    <property type="entry name" value="LRR_1"/>
    <property type="match status" value="2"/>
</dbReference>
<dbReference type="FunFam" id="3.80.10.10:FF:000470">
    <property type="entry name" value="LRR receptor-like serine/threonine-protein kinase RPK2"/>
    <property type="match status" value="1"/>
</dbReference>
<dbReference type="PANTHER" id="PTHR48056">
    <property type="entry name" value="LRR RECEPTOR-LIKE SERINE/THREONINE-PROTEIN KINASE-RELATED"/>
    <property type="match status" value="1"/>
</dbReference>
<dbReference type="PANTHER" id="PTHR48056:SF73">
    <property type="entry name" value="LRR RECEPTOR-LIKE SERINE_THREONINE-PROTEIN KINASE EFR"/>
    <property type="match status" value="1"/>
</dbReference>
<dbReference type="SUPFAM" id="SSF52047">
    <property type="entry name" value="RNI-like"/>
    <property type="match status" value="1"/>
</dbReference>
<dbReference type="Proteomes" id="UP000813462">
    <property type="component" value="Unassembled WGS sequence"/>
</dbReference>
<evidence type="ECO:0000256" key="9">
    <source>
        <dbReference type="ARBA" id="ARBA00023170"/>
    </source>
</evidence>
<keyword evidence="2" id="KW-1003">Cell membrane</keyword>
<dbReference type="SMART" id="SM00369">
    <property type="entry name" value="LRR_TYP"/>
    <property type="match status" value="3"/>
</dbReference>
<evidence type="ECO:0000313" key="11">
    <source>
        <dbReference type="EMBL" id="KAH7522644.1"/>
    </source>
</evidence>
<keyword evidence="3" id="KW-0433">Leucine-rich repeat</keyword>
<protein>
    <submittedName>
        <fullName evidence="11">Uncharacterized protein</fullName>
    </submittedName>
</protein>
<comment type="caution">
    <text evidence="11">The sequence shown here is derived from an EMBL/GenBank/DDBJ whole genome shotgun (WGS) entry which is preliminary data.</text>
</comment>
<gene>
    <name evidence="11" type="ORF">FEM48_Zijuj07G0160600</name>
</gene>
<keyword evidence="5" id="KW-0732">Signal</keyword>
<dbReference type="GO" id="GO:0051606">
    <property type="term" value="P:detection of stimulus"/>
    <property type="evidence" value="ECO:0007669"/>
    <property type="project" value="UniProtKB-ARBA"/>
</dbReference>
<evidence type="ECO:0000256" key="8">
    <source>
        <dbReference type="ARBA" id="ARBA00023136"/>
    </source>
</evidence>
<proteinExistence type="predicted"/>
<dbReference type="EMBL" id="JAEACU010000007">
    <property type="protein sequence ID" value="KAH7522644.1"/>
    <property type="molecule type" value="Genomic_DNA"/>
</dbReference>
<evidence type="ECO:0000313" key="12">
    <source>
        <dbReference type="Proteomes" id="UP000813462"/>
    </source>
</evidence>
<reference evidence="11" key="1">
    <citation type="journal article" date="2021" name="Front. Plant Sci.">
        <title>Chromosome-Scale Genome Assembly for Chinese Sour Jujube and Insights Into Its Genome Evolution and Domestication Signature.</title>
        <authorList>
            <person name="Shen L.-Y."/>
            <person name="Luo H."/>
            <person name="Wang X.-L."/>
            <person name="Wang X.-M."/>
            <person name="Qiu X.-J."/>
            <person name="Liu H."/>
            <person name="Zhou S.-S."/>
            <person name="Jia K.-H."/>
            <person name="Nie S."/>
            <person name="Bao Y.-T."/>
            <person name="Zhang R.-G."/>
            <person name="Yun Q.-Z."/>
            <person name="Chai Y.-H."/>
            <person name="Lu J.-Y."/>
            <person name="Li Y."/>
            <person name="Zhao S.-W."/>
            <person name="Mao J.-F."/>
            <person name="Jia S.-G."/>
            <person name="Mao Y.-M."/>
        </authorList>
    </citation>
    <scope>NUCLEOTIDE SEQUENCE</scope>
    <source>
        <strain evidence="11">AT0</strain>
        <tissue evidence="11">Leaf</tissue>
    </source>
</reference>